<dbReference type="EMBL" id="JQ815363">
    <property type="protein sequence ID" value="AFJ20402.1"/>
    <property type="molecule type" value="Genomic_DNA"/>
</dbReference>
<evidence type="ECO:0000313" key="2">
    <source>
        <dbReference type="EMBL" id="AFJ20402.1"/>
    </source>
</evidence>
<keyword evidence="3" id="KW-1185">Reference proteome</keyword>
<keyword evidence="1" id="KW-1133">Transmembrane helix</keyword>
<keyword evidence="1" id="KW-0472">Membrane</keyword>
<reference evidence="2 3" key="1">
    <citation type="journal article" date="2013" name="J. Virol.">
        <title>Comparative genomics of carp herpesviruses.</title>
        <authorList>
            <person name="Davison A.J."/>
            <person name="Kurobe T."/>
            <person name="Gatherer D."/>
            <person name="Cunningham C."/>
            <person name="Korf I."/>
            <person name="Fukuda H."/>
            <person name="Hedrick R.P."/>
            <person name="Waltzek T.B."/>
        </authorList>
    </citation>
    <scope>NUCLEOTIDE SEQUENCE [LARGE SCALE GENOMIC DNA]</scope>
    <source>
        <strain evidence="2">NG-J1</strain>
    </source>
</reference>
<name>K7PC92_9VIRU</name>
<dbReference type="Proteomes" id="UP000118426">
    <property type="component" value="Segment"/>
</dbReference>
<accession>K7PC92</accession>
<keyword evidence="1" id="KW-0812">Transmembrane</keyword>
<proteinExistence type="predicted"/>
<evidence type="ECO:0000256" key="1">
    <source>
        <dbReference type="SAM" id="Phobius"/>
    </source>
</evidence>
<dbReference type="KEGG" id="vg:14011256"/>
<dbReference type="GeneID" id="14011256"/>
<gene>
    <name evidence="2" type="ORF">CyHV1_ORF106</name>
</gene>
<sequence>METQGPATGYEEPEVPMGLLIGLGVGGVVAAAALVGLIAYMVHKAQRAVQVNLLPDSTPTYKNL</sequence>
<dbReference type="RefSeq" id="YP_007003768.1">
    <property type="nucleotide sequence ID" value="NC_019491.1"/>
</dbReference>
<feature type="transmembrane region" description="Helical" evidence="1">
    <location>
        <begin position="20"/>
        <end position="42"/>
    </location>
</feature>
<protein>
    <submittedName>
        <fullName evidence="2">Protein ORF106</fullName>
    </submittedName>
</protein>
<organism evidence="2 3">
    <name type="scientific">Cyprinid herpesvirus 1</name>
    <dbReference type="NCBI Taxonomy" id="317858"/>
    <lineage>
        <taxon>Viruses</taxon>
        <taxon>Duplodnaviria</taxon>
        <taxon>Heunggongvirae</taxon>
        <taxon>Peploviricota</taxon>
        <taxon>Herviviricetes</taxon>
        <taxon>Herpesvirales</taxon>
        <taxon>Alloherpesviridae</taxon>
        <taxon>Cyvirus</taxon>
        <taxon>Cyvirus cyprinidallo1</taxon>
    </lineage>
</organism>
<evidence type="ECO:0000313" key="3">
    <source>
        <dbReference type="Proteomes" id="UP000118426"/>
    </source>
</evidence>